<organism evidence="3 4">
    <name type="scientific">Drosophila kikkawai</name>
    <name type="common">Fruit fly</name>
    <dbReference type="NCBI Taxonomy" id="30033"/>
    <lineage>
        <taxon>Eukaryota</taxon>
        <taxon>Metazoa</taxon>
        <taxon>Ecdysozoa</taxon>
        <taxon>Arthropoda</taxon>
        <taxon>Hexapoda</taxon>
        <taxon>Insecta</taxon>
        <taxon>Pterygota</taxon>
        <taxon>Neoptera</taxon>
        <taxon>Endopterygota</taxon>
        <taxon>Diptera</taxon>
        <taxon>Brachycera</taxon>
        <taxon>Muscomorpha</taxon>
        <taxon>Ephydroidea</taxon>
        <taxon>Drosophilidae</taxon>
        <taxon>Drosophila</taxon>
        <taxon>Sophophora</taxon>
    </lineage>
</organism>
<reference evidence="4" key="1">
    <citation type="submission" date="2025-08" db="UniProtKB">
        <authorList>
            <consortium name="RefSeq"/>
        </authorList>
    </citation>
    <scope>IDENTIFICATION</scope>
    <source>
        <strain evidence="4">14028-0561.14</strain>
        <tissue evidence="4">Whole fly</tissue>
    </source>
</reference>
<dbReference type="PANTHER" id="PTHR24637:SF421">
    <property type="entry name" value="CUTICLE COLLAGEN DPY-2"/>
    <property type="match status" value="1"/>
</dbReference>
<accession>A0A6P4HPY2</accession>
<dbReference type="OrthoDB" id="7867687at2759"/>
<keyword evidence="4" id="KW-0176">Collagen</keyword>
<dbReference type="RefSeq" id="XP_017017625.1">
    <property type="nucleotide sequence ID" value="XM_017162136.2"/>
</dbReference>
<keyword evidence="3" id="KW-1185">Reference proteome</keyword>
<sequence>MRLLAVLLLSAVSPLCEGKWTLSAIRPARREPRPKEKNPHYDNYDVYYYRPETIAHPPPPPPPYGYGSHHTPPPYHSHCQCKPGPPGAPGPPGIPGLPGDEGPAGEKGDRGDRGEKGERGKRGRPGYTGFPGPIGPPGPPGVPGAPGKGSGHRQGPTIVYLPAKEAAKGENPPRKPDNSQPIKETNKPKEPQPSRAHLDKIKVKVAKPQLTQNHKNPSQNPSKPQDKPVS</sequence>
<feature type="signal peptide" evidence="2">
    <location>
        <begin position="1"/>
        <end position="18"/>
    </location>
</feature>
<feature type="compositionally biased region" description="Basic and acidic residues" evidence="1">
    <location>
        <begin position="184"/>
        <end position="202"/>
    </location>
</feature>
<keyword evidence="2" id="KW-0732">Signal</keyword>
<evidence type="ECO:0000256" key="2">
    <source>
        <dbReference type="SAM" id="SignalP"/>
    </source>
</evidence>
<dbReference type="PANTHER" id="PTHR24637">
    <property type="entry name" value="COLLAGEN"/>
    <property type="match status" value="1"/>
</dbReference>
<gene>
    <name evidence="4" type="primary">LOC108071393</name>
</gene>
<proteinExistence type="predicted"/>
<dbReference type="GeneID" id="108071393"/>
<feature type="chain" id="PRO_5028399717" evidence="2">
    <location>
        <begin position="19"/>
        <end position="230"/>
    </location>
</feature>
<dbReference type="GO" id="GO:0005581">
    <property type="term" value="C:collagen trimer"/>
    <property type="evidence" value="ECO:0007669"/>
    <property type="project" value="UniProtKB-KW"/>
</dbReference>
<dbReference type="AlphaFoldDB" id="A0A6P4HPY2"/>
<dbReference type="InterPro" id="IPR008160">
    <property type="entry name" value="Collagen"/>
</dbReference>
<feature type="compositionally biased region" description="Pro residues" evidence="1">
    <location>
        <begin position="133"/>
        <end position="143"/>
    </location>
</feature>
<dbReference type="Pfam" id="PF01391">
    <property type="entry name" value="Collagen"/>
    <property type="match status" value="1"/>
</dbReference>
<evidence type="ECO:0000313" key="4">
    <source>
        <dbReference type="RefSeq" id="XP_017017625.1"/>
    </source>
</evidence>
<feature type="compositionally biased region" description="Basic and acidic residues" evidence="1">
    <location>
        <begin position="165"/>
        <end position="177"/>
    </location>
</feature>
<feature type="compositionally biased region" description="Basic and acidic residues" evidence="1">
    <location>
        <begin position="104"/>
        <end position="120"/>
    </location>
</feature>
<feature type="compositionally biased region" description="Polar residues" evidence="1">
    <location>
        <begin position="209"/>
        <end position="223"/>
    </location>
</feature>
<feature type="region of interest" description="Disordered" evidence="1">
    <location>
        <begin position="52"/>
        <end position="230"/>
    </location>
</feature>
<evidence type="ECO:0000313" key="3">
    <source>
        <dbReference type="Proteomes" id="UP001652661"/>
    </source>
</evidence>
<name>A0A6P4HPY2_DROKI</name>
<dbReference type="Proteomes" id="UP001652661">
    <property type="component" value="Chromosome 3R"/>
</dbReference>
<protein>
    <submittedName>
        <fullName evidence="4">Short-chain collagen C4</fullName>
    </submittedName>
</protein>
<feature type="compositionally biased region" description="Pro residues" evidence="1">
    <location>
        <begin position="83"/>
        <end position="95"/>
    </location>
</feature>
<evidence type="ECO:0000256" key="1">
    <source>
        <dbReference type="SAM" id="MobiDB-lite"/>
    </source>
</evidence>